<accession>S8CEK7</accession>
<gene>
    <name evidence="2" type="ORF">M569_11873</name>
</gene>
<name>S8CEK7_9LAMI</name>
<feature type="compositionally biased region" description="Polar residues" evidence="1">
    <location>
        <begin position="31"/>
        <end position="42"/>
    </location>
</feature>
<dbReference type="EMBL" id="AUSU01005815">
    <property type="protein sequence ID" value="EPS62916.1"/>
    <property type="molecule type" value="Genomic_DNA"/>
</dbReference>
<organism evidence="2 3">
    <name type="scientific">Genlisea aurea</name>
    <dbReference type="NCBI Taxonomy" id="192259"/>
    <lineage>
        <taxon>Eukaryota</taxon>
        <taxon>Viridiplantae</taxon>
        <taxon>Streptophyta</taxon>
        <taxon>Embryophyta</taxon>
        <taxon>Tracheophyta</taxon>
        <taxon>Spermatophyta</taxon>
        <taxon>Magnoliopsida</taxon>
        <taxon>eudicotyledons</taxon>
        <taxon>Gunneridae</taxon>
        <taxon>Pentapetalae</taxon>
        <taxon>asterids</taxon>
        <taxon>lamiids</taxon>
        <taxon>Lamiales</taxon>
        <taxon>Lentibulariaceae</taxon>
        <taxon>Genlisea</taxon>
    </lineage>
</organism>
<feature type="non-terminal residue" evidence="2">
    <location>
        <position position="88"/>
    </location>
</feature>
<proteinExistence type="predicted"/>
<comment type="caution">
    <text evidence="2">The sequence shown here is derived from an EMBL/GenBank/DDBJ whole genome shotgun (WGS) entry which is preliminary data.</text>
</comment>
<evidence type="ECO:0000313" key="3">
    <source>
        <dbReference type="Proteomes" id="UP000015453"/>
    </source>
</evidence>
<feature type="region of interest" description="Disordered" evidence="1">
    <location>
        <begin position="1"/>
        <end position="75"/>
    </location>
</feature>
<keyword evidence="3" id="KW-1185">Reference proteome</keyword>
<sequence>PTLSRPNGSGGGPLIPSSRAPTRPPGCSVPESPSQPHGTLSYRNAMMGRSSRDPSPAVTYVNPTEPSPPFGMNPPVVVWNSADETPGG</sequence>
<evidence type="ECO:0000313" key="2">
    <source>
        <dbReference type="EMBL" id="EPS62916.1"/>
    </source>
</evidence>
<dbReference type="AlphaFoldDB" id="S8CEK7"/>
<dbReference type="Proteomes" id="UP000015453">
    <property type="component" value="Unassembled WGS sequence"/>
</dbReference>
<protein>
    <submittedName>
        <fullName evidence="2">Uncharacterized protein</fullName>
    </submittedName>
</protein>
<reference evidence="2 3" key="1">
    <citation type="journal article" date="2013" name="BMC Genomics">
        <title>The miniature genome of a carnivorous plant Genlisea aurea contains a low number of genes and short non-coding sequences.</title>
        <authorList>
            <person name="Leushkin E.V."/>
            <person name="Sutormin R.A."/>
            <person name="Nabieva E.R."/>
            <person name="Penin A.A."/>
            <person name="Kondrashov A.S."/>
            <person name="Logacheva M.D."/>
        </authorList>
    </citation>
    <scope>NUCLEOTIDE SEQUENCE [LARGE SCALE GENOMIC DNA]</scope>
</reference>
<evidence type="ECO:0000256" key="1">
    <source>
        <dbReference type="SAM" id="MobiDB-lite"/>
    </source>
</evidence>
<feature type="non-terminal residue" evidence="2">
    <location>
        <position position="1"/>
    </location>
</feature>